<dbReference type="EMBL" id="BONJ01000032">
    <property type="protein sequence ID" value="GIG17525.1"/>
    <property type="molecule type" value="Genomic_DNA"/>
</dbReference>
<accession>A0A8J3LFT1</accession>
<feature type="transmembrane region" description="Helical" evidence="1">
    <location>
        <begin position="20"/>
        <end position="38"/>
    </location>
</feature>
<keyword evidence="1" id="KW-1133">Transmembrane helix</keyword>
<dbReference type="AlphaFoldDB" id="A0A8J3LFT1"/>
<keyword evidence="3" id="KW-1185">Reference proteome</keyword>
<evidence type="ECO:0000256" key="1">
    <source>
        <dbReference type="SAM" id="Phobius"/>
    </source>
</evidence>
<protein>
    <submittedName>
        <fullName evidence="2">Uncharacterized protein</fullName>
    </submittedName>
</protein>
<evidence type="ECO:0000313" key="3">
    <source>
        <dbReference type="Proteomes" id="UP000660339"/>
    </source>
</evidence>
<feature type="transmembrane region" description="Helical" evidence="1">
    <location>
        <begin position="133"/>
        <end position="153"/>
    </location>
</feature>
<gene>
    <name evidence="2" type="ORF">Cme02nite_58570</name>
</gene>
<feature type="transmembrane region" description="Helical" evidence="1">
    <location>
        <begin position="50"/>
        <end position="71"/>
    </location>
</feature>
<comment type="caution">
    <text evidence="2">The sequence shown here is derived from an EMBL/GenBank/DDBJ whole genome shotgun (WGS) entry which is preliminary data.</text>
</comment>
<dbReference type="RefSeq" id="WP_166388410.1">
    <property type="nucleotide sequence ID" value="NZ_BAAATT010000037.1"/>
</dbReference>
<keyword evidence="1" id="KW-0812">Transmembrane</keyword>
<reference evidence="2" key="1">
    <citation type="submission" date="2021-01" db="EMBL/GenBank/DDBJ databases">
        <title>Whole genome shotgun sequence of Catellatospora methionotrophica NBRC 14553.</title>
        <authorList>
            <person name="Komaki H."/>
            <person name="Tamura T."/>
        </authorList>
    </citation>
    <scope>NUCLEOTIDE SEQUENCE</scope>
    <source>
        <strain evidence="2">NBRC 14553</strain>
    </source>
</reference>
<feature type="transmembrane region" description="Helical" evidence="1">
    <location>
        <begin position="83"/>
        <end position="103"/>
    </location>
</feature>
<name>A0A8J3LFT1_9ACTN</name>
<dbReference type="Proteomes" id="UP000660339">
    <property type="component" value="Unassembled WGS sequence"/>
</dbReference>
<sequence>MTSIEPTTGVSPAARAARAAGCAFVSLAVWMGLAYTVIQVQGCVGGMECLGDALGIIFLCLLGAALSMWGLLRLARVRPAWQVALAGPGVFLLLVFGLVGGFFLGTPQLWVIAIMAAYAVAAVLVDGRVSARARWITLGVLVALLVAGVAGLGRL</sequence>
<keyword evidence="1" id="KW-0472">Membrane</keyword>
<evidence type="ECO:0000313" key="2">
    <source>
        <dbReference type="EMBL" id="GIG17525.1"/>
    </source>
</evidence>
<proteinExistence type="predicted"/>
<feature type="transmembrane region" description="Helical" evidence="1">
    <location>
        <begin position="109"/>
        <end position="126"/>
    </location>
</feature>
<organism evidence="2 3">
    <name type="scientific">Catellatospora methionotrophica</name>
    <dbReference type="NCBI Taxonomy" id="121620"/>
    <lineage>
        <taxon>Bacteria</taxon>
        <taxon>Bacillati</taxon>
        <taxon>Actinomycetota</taxon>
        <taxon>Actinomycetes</taxon>
        <taxon>Micromonosporales</taxon>
        <taxon>Micromonosporaceae</taxon>
        <taxon>Catellatospora</taxon>
    </lineage>
</organism>